<gene>
    <name evidence="2" type="ORF">ENR15_11900</name>
</gene>
<dbReference type="PANTHER" id="PTHR34595">
    <property type="entry name" value="BLR5612 PROTEIN"/>
    <property type="match status" value="1"/>
</dbReference>
<dbReference type="AlphaFoldDB" id="A0A7C3ZMB9"/>
<accession>A0A7C3ZMB9</accession>
<comment type="caution">
    <text evidence="2">The sequence shown here is derived from an EMBL/GenBank/DDBJ whole genome shotgun (WGS) entry which is preliminary data.</text>
</comment>
<dbReference type="InterPro" id="IPR051680">
    <property type="entry name" value="ATP-dep_Glu-Cys_Ligase-2"/>
</dbReference>
<proteinExistence type="predicted"/>
<name>A0A7C3ZMB9_9CYAN</name>
<evidence type="ECO:0000259" key="1">
    <source>
        <dbReference type="Pfam" id="PF04168"/>
    </source>
</evidence>
<feature type="domain" description="DUF403" evidence="1">
    <location>
        <begin position="1"/>
        <end position="311"/>
    </location>
</feature>
<evidence type="ECO:0000313" key="2">
    <source>
        <dbReference type="EMBL" id="HGG01321.1"/>
    </source>
</evidence>
<protein>
    <submittedName>
        <fullName evidence="2">Alpha-E domain-containing protein</fullName>
    </submittedName>
</protein>
<sequence>MLSRVADSIYWLNRYVERAENVARFVDTNINLILDSPSGVFQQWEPLVLTTGDQEIFREQYQDQATAENVIQFLSFDSKYSNSILSCLRFARENARSVREIISSEMWEQINEFYMMVNDASQYHSLSDMHGFFREVKMSSHLFAGLMDATMSHNEGWHFGQIGRFLERADKTSRILDVKYYFLLPSVNDVGTTVDELQWMALLKSASAYEMYRKCEHRISPMGVAEFLILDREFSRSIQFCLLEVGRSLHEITGTPAGSWQNPVERALGRLRAELGYITIEEIMAMGLHEFLNQLQEQMNEVGEKIFETFFALKPLPDKSPLMLQKQ</sequence>
<organism evidence="2">
    <name type="scientific">Planktothricoides sp. SpSt-374</name>
    <dbReference type="NCBI Taxonomy" id="2282167"/>
    <lineage>
        <taxon>Bacteria</taxon>
        <taxon>Bacillati</taxon>
        <taxon>Cyanobacteriota</taxon>
        <taxon>Cyanophyceae</taxon>
        <taxon>Oscillatoriophycideae</taxon>
        <taxon>Oscillatoriales</taxon>
        <taxon>Oscillatoriaceae</taxon>
        <taxon>Planktothricoides</taxon>
    </lineage>
</organism>
<dbReference type="Pfam" id="PF04168">
    <property type="entry name" value="Alpha-E"/>
    <property type="match status" value="1"/>
</dbReference>
<dbReference type="InterPro" id="IPR007296">
    <property type="entry name" value="DUF403"/>
</dbReference>
<reference evidence="2" key="1">
    <citation type="journal article" date="2020" name="mSystems">
        <title>Genome- and Community-Level Interaction Insights into Carbon Utilization and Element Cycling Functions of Hydrothermarchaeota in Hydrothermal Sediment.</title>
        <authorList>
            <person name="Zhou Z."/>
            <person name="Liu Y."/>
            <person name="Xu W."/>
            <person name="Pan J."/>
            <person name="Luo Z.H."/>
            <person name="Li M."/>
        </authorList>
    </citation>
    <scope>NUCLEOTIDE SEQUENCE [LARGE SCALE GENOMIC DNA]</scope>
    <source>
        <strain evidence="2">SpSt-374</strain>
    </source>
</reference>
<dbReference type="EMBL" id="DSPX01000122">
    <property type="protein sequence ID" value="HGG01321.1"/>
    <property type="molecule type" value="Genomic_DNA"/>
</dbReference>
<dbReference type="PANTHER" id="PTHR34595:SF7">
    <property type="entry name" value="SLL1039 PROTEIN"/>
    <property type="match status" value="1"/>
</dbReference>